<comment type="caution">
    <text evidence="2">The sequence shown here is derived from an EMBL/GenBank/DDBJ whole genome shotgun (WGS) entry which is preliminary data.</text>
</comment>
<feature type="non-terminal residue" evidence="2">
    <location>
        <position position="124"/>
    </location>
</feature>
<dbReference type="Pfam" id="PF01261">
    <property type="entry name" value="AP_endonuc_2"/>
    <property type="match status" value="1"/>
</dbReference>
<name>X1DDA2_9ZZZZ</name>
<dbReference type="InterPro" id="IPR013022">
    <property type="entry name" value="Xyl_isomerase-like_TIM-brl"/>
</dbReference>
<reference evidence="2" key="1">
    <citation type="journal article" date="2014" name="Front. Microbiol.">
        <title>High frequency of phylogenetically diverse reductive dehalogenase-homologous genes in deep subseafloor sedimentary metagenomes.</title>
        <authorList>
            <person name="Kawai M."/>
            <person name="Futagami T."/>
            <person name="Toyoda A."/>
            <person name="Takaki Y."/>
            <person name="Nishi S."/>
            <person name="Hori S."/>
            <person name="Arai W."/>
            <person name="Tsubouchi T."/>
            <person name="Morono Y."/>
            <person name="Uchiyama I."/>
            <person name="Ito T."/>
            <person name="Fujiyama A."/>
            <person name="Inagaki F."/>
            <person name="Takami H."/>
        </authorList>
    </citation>
    <scope>NUCLEOTIDE SEQUENCE</scope>
    <source>
        <strain evidence="2">Expedition CK06-06</strain>
    </source>
</reference>
<evidence type="ECO:0000313" key="2">
    <source>
        <dbReference type="EMBL" id="GAH06295.1"/>
    </source>
</evidence>
<dbReference type="EMBL" id="BART01037258">
    <property type="protein sequence ID" value="GAH06295.1"/>
    <property type="molecule type" value="Genomic_DNA"/>
</dbReference>
<dbReference type="Gene3D" id="3.20.20.150">
    <property type="entry name" value="Divalent-metal-dependent TIM barrel enzymes"/>
    <property type="match status" value="1"/>
</dbReference>
<protein>
    <recommendedName>
        <fullName evidence="1">Xylose isomerase-like TIM barrel domain-containing protein</fullName>
    </recommendedName>
</protein>
<evidence type="ECO:0000259" key="1">
    <source>
        <dbReference type="Pfam" id="PF01261"/>
    </source>
</evidence>
<organism evidence="2">
    <name type="scientific">marine sediment metagenome</name>
    <dbReference type="NCBI Taxonomy" id="412755"/>
    <lineage>
        <taxon>unclassified sequences</taxon>
        <taxon>metagenomes</taxon>
        <taxon>ecological metagenomes</taxon>
    </lineage>
</organism>
<dbReference type="SUPFAM" id="SSF51658">
    <property type="entry name" value="Xylose isomerase-like"/>
    <property type="match status" value="1"/>
</dbReference>
<dbReference type="AlphaFoldDB" id="X1DDA2"/>
<feature type="domain" description="Xylose isomerase-like TIM barrel" evidence="1">
    <location>
        <begin position="23"/>
        <end position="108"/>
    </location>
</feature>
<proteinExistence type="predicted"/>
<sequence length="124" mass="14392">MYNLRPGFMSSVCPKKTLSELIETARKYNYQGIEFRTEWNHSNGVELESSSKQRKEIRRQLSDNNIIASCIATSVRFRSEDPSERKKQREILKKYVVLAAEISALNIRTFGDPLPENDPQKLQE</sequence>
<dbReference type="InterPro" id="IPR036237">
    <property type="entry name" value="Xyl_isomerase-like_sf"/>
</dbReference>
<gene>
    <name evidence="2" type="ORF">S01H4_62427</name>
</gene>
<accession>X1DDA2</accession>